<protein>
    <submittedName>
        <fullName evidence="2">DUF4017 family protein</fullName>
    </submittedName>
</protein>
<keyword evidence="1" id="KW-1133">Transmembrane helix</keyword>
<name>A0AAU8IHJ6_9BACL</name>
<sequence length="66" mass="7393">MKYWLIPLVIYIAVSLLCPLSSIGTSPENNIYTWKLVVFQIYALPLLAIMLGVSLIIKIRNGKKSA</sequence>
<organism evidence="2">
    <name type="scientific">Sporolactobacillus sp. Y61</name>
    <dbReference type="NCBI Taxonomy" id="3160863"/>
    <lineage>
        <taxon>Bacteria</taxon>
        <taxon>Bacillati</taxon>
        <taxon>Bacillota</taxon>
        <taxon>Bacilli</taxon>
        <taxon>Bacillales</taxon>
        <taxon>Sporolactobacillaceae</taxon>
        <taxon>Sporolactobacillus</taxon>
    </lineage>
</organism>
<dbReference type="RefSeq" id="WP_129928504.1">
    <property type="nucleotide sequence ID" value="NZ_CP159510.1"/>
</dbReference>
<reference evidence="2" key="1">
    <citation type="submission" date="2024-06" db="EMBL/GenBank/DDBJ databases">
        <authorList>
            <person name="Fan A."/>
            <person name="Zhang F.Y."/>
            <person name="Zhang L."/>
        </authorList>
    </citation>
    <scope>NUCLEOTIDE SEQUENCE</scope>
    <source>
        <strain evidence="2">Y61</strain>
    </source>
</reference>
<feature type="transmembrane region" description="Helical" evidence="1">
    <location>
        <begin position="32"/>
        <end position="57"/>
    </location>
</feature>
<dbReference type="InterPro" id="IPR025090">
    <property type="entry name" value="DUF4017"/>
</dbReference>
<dbReference type="EMBL" id="CP159510">
    <property type="protein sequence ID" value="XCJ17724.1"/>
    <property type="molecule type" value="Genomic_DNA"/>
</dbReference>
<accession>A0AAU8IHJ6</accession>
<dbReference type="Pfam" id="PF13209">
    <property type="entry name" value="DUF4017"/>
    <property type="match status" value="1"/>
</dbReference>
<proteinExistence type="predicted"/>
<keyword evidence="1" id="KW-0812">Transmembrane</keyword>
<keyword evidence="1" id="KW-0472">Membrane</keyword>
<gene>
    <name evidence="2" type="ORF">ABNN70_04385</name>
</gene>
<dbReference type="AlphaFoldDB" id="A0AAU8IHJ6"/>
<evidence type="ECO:0000313" key="2">
    <source>
        <dbReference type="EMBL" id="XCJ17724.1"/>
    </source>
</evidence>
<evidence type="ECO:0000256" key="1">
    <source>
        <dbReference type="SAM" id="Phobius"/>
    </source>
</evidence>